<dbReference type="SUPFAM" id="SSF50129">
    <property type="entry name" value="GroES-like"/>
    <property type="match status" value="1"/>
</dbReference>
<dbReference type="InterPro" id="IPR036291">
    <property type="entry name" value="NAD(P)-bd_dom_sf"/>
</dbReference>
<dbReference type="Gene3D" id="3.40.50.720">
    <property type="entry name" value="NAD(P)-binding Rossmann-like Domain"/>
    <property type="match status" value="1"/>
</dbReference>
<dbReference type="InterPro" id="IPR020843">
    <property type="entry name" value="ER"/>
</dbReference>
<accession>A0A2T2NGF9</accession>
<keyword evidence="3" id="KW-0812">Transmembrane</keyword>
<dbReference type="InterPro" id="IPR013154">
    <property type="entry name" value="ADH-like_N"/>
</dbReference>
<feature type="domain" description="Enoyl reductase (ER)" evidence="4">
    <location>
        <begin position="15"/>
        <end position="335"/>
    </location>
</feature>
<name>A0A2T2NGF9_CORCC</name>
<keyword evidence="2" id="KW-0560">Oxidoreductase</keyword>
<dbReference type="GO" id="GO:0016651">
    <property type="term" value="F:oxidoreductase activity, acting on NAD(P)H"/>
    <property type="evidence" value="ECO:0007669"/>
    <property type="project" value="TreeGrafter"/>
</dbReference>
<proteinExistence type="predicted"/>
<feature type="transmembrane region" description="Helical" evidence="3">
    <location>
        <begin position="244"/>
        <end position="266"/>
    </location>
</feature>
<keyword evidence="3" id="KW-1133">Transmembrane helix</keyword>
<dbReference type="SMART" id="SM00829">
    <property type="entry name" value="PKS_ER"/>
    <property type="match status" value="1"/>
</dbReference>
<dbReference type="CDD" id="cd05276">
    <property type="entry name" value="p53_inducible_oxidoreductase"/>
    <property type="match status" value="1"/>
</dbReference>
<dbReference type="InterPro" id="IPR013149">
    <property type="entry name" value="ADH-like_C"/>
</dbReference>
<evidence type="ECO:0000259" key="4">
    <source>
        <dbReference type="SMART" id="SM00829"/>
    </source>
</evidence>
<dbReference type="Proteomes" id="UP000240883">
    <property type="component" value="Unassembled WGS sequence"/>
</dbReference>
<dbReference type="AlphaFoldDB" id="A0A2T2NGF9"/>
<reference evidence="5 6" key="1">
    <citation type="journal article" date="2018" name="Front. Microbiol.">
        <title>Genome-Wide Analysis of Corynespora cassiicola Leaf Fall Disease Putative Effectors.</title>
        <authorList>
            <person name="Lopez D."/>
            <person name="Ribeiro S."/>
            <person name="Label P."/>
            <person name="Fumanal B."/>
            <person name="Venisse J.S."/>
            <person name="Kohler A."/>
            <person name="de Oliveira R.R."/>
            <person name="Labutti K."/>
            <person name="Lipzen A."/>
            <person name="Lail K."/>
            <person name="Bauer D."/>
            <person name="Ohm R.A."/>
            <person name="Barry K.W."/>
            <person name="Spatafora J."/>
            <person name="Grigoriev I.V."/>
            <person name="Martin F.M."/>
            <person name="Pujade-Renaud V."/>
        </authorList>
    </citation>
    <scope>NUCLEOTIDE SEQUENCE [LARGE SCALE GENOMIC DNA]</scope>
    <source>
        <strain evidence="5 6">Philippines</strain>
    </source>
</reference>
<dbReference type="SUPFAM" id="SSF51735">
    <property type="entry name" value="NAD(P)-binding Rossmann-fold domains"/>
    <property type="match status" value="1"/>
</dbReference>
<dbReference type="Pfam" id="PF00107">
    <property type="entry name" value="ADH_zinc_N"/>
    <property type="match status" value="1"/>
</dbReference>
<evidence type="ECO:0000313" key="6">
    <source>
        <dbReference type="Proteomes" id="UP000240883"/>
    </source>
</evidence>
<dbReference type="PANTHER" id="PTHR48106:SF18">
    <property type="entry name" value="QUINONE OXIDOREDUCTASE PIG3"/>
    <property type="match status" value="1"/>
</dbReference>
<dbReference type="PANTHER" id="PTHR48106">
    <property type="entry name" value="QUINONE OXIDOREDUCTASE PIG3-RELATED"/>
    <property type="match status" value="1"/>
</dbReference>
<dbReference type="InterPro" id="IPR014189">
    <property type="entry name" value="Quinone_OxRdtase_PIG3"/>
</dbReference>
<keyword evidence="6" id="KW-1185">Reference proteome</keyword>
<sequence length="338" mass="36647">MGPTIRAVDIKNGQGPAENLFINDIPRPKPTGSQALVKVKAFGLNRMDLLQREGNYPLPPQAPSTLGVEMSGIIEELGDESGGKEGFKVGDEVFGLAYGGAYAEYIVISTHMLVRKPKELSWEQCAGIPETWITATQALYLVAKYTEGKSVLWHAGASSVSIAGIQLAIADKASAVYATARQDEKCKFAVEELGATAAFNTKTSNWAEEVLKATDGKGVDIIIDFIGAEYFQDNLKAVARDGTIVFLGLMGGVVLPAGVNIAPILMKRVTLVGSTLRSRDEDYQGKLRDQLVEHALPRFNDGRFKVIIDKVLPWEQIQDAHRLLEGNKTKGKVICTIS</sequence>
<dbReference type="Gene3D" id="3.90.180.10">
    <property type="entry name" value="Medium-chain alcohol dehydrogenases, catalytic domain"/>
    <property type="match status" value="1"/>
</dbReference>
<protein>
    <submittedName>
        <fullName evidence="5">Quinone oxidoreductase putative</fullName>
    </submittedName>
</protein>
<keyword evidence="3" id="KW-0472">Membrane</keyword>
<evidence type="ECO:0000256" key="3">
    <source>
        <dbReference type="SAM" id="Phobius"/>
    </source>
</evidence>
<evidence type="ECO:0000256" key="2">
    <source>
        <dbReference type="ARBA" id="ARBA00023002"/>
    </source>
</evidence>
<keyword evidence="1" id="KW-0521">NADP</keyword>
<dbReference type="GO" id="GO:0070402">
    <property type="term" value="F:NADPH binding"/>
    <property type="evidence" value="ECO:0007669"/>
    <property type="project" value="TreeGrafter"/>
</dbReference>
<dbReference type="EMBL" id="KZ678138">
    <property type="protein sequence ID" value="PSN64522.1"/>
    <property type="molecule type" value="Genomic_DNA"/>
</dbReference>
<evidence type="ECO:0000313" key="5">
    <source>
        <dbReference type="EMBL" id="PSN64522.1"/>
    </source>
</evidence>
<gene>
    <name evidence="5" type="ORF">BS50DRAFT_575968</name>
</gene>
<dbReference type="STRING" id="1448308.A0A2T2NGF9"/>
<dbReference type="NCBIfam" id="TIGR02824">
    <property type="entry name" value="quinone_pig3"/>
    <property type="match status" value="1"/>
</dbReference>
<dbReference type="InterPro" id="IPR011032">
    <property type="entry name" value="GroES-like_sf"/>
</dbReference>
<dbReference type="Pfam" id="PF08240">
    <property type="entry name" value="ADH_N"/>
    <property type="match status" value="1"/>
</dbReference>
<organism evidence="5 6">
    <name type="scientific">Corynespora cassiicola Philippines</name>
    <dbReference type="NCBI Taxonomy" id="1448308"/>
    <lineage>
        <taxon>Eukaryota</taxon>
        <taxon>Fungi</taxon>
        <taxon>Dikarya</taxon>
        <taxon>Ascomycota</taxon>
        <taxon>Pezizomycotina</taxon>
        <taxon>Dothideomycetes</taxon>
        <taxon>Pleosporomycetidae</taxon>
        <taxon>Pleosporales</taxon>
        <taxon>Corynesporascaceae</taxon>
        <taxon>Corynespora</taxon>
    </lineage>
</organism>
<evidence type="ECO:0000256" key="1">
    <source>
        <dbReference type="ARBA" id="ARBA00022857"/>
    </source>
</evidence>
<dbReference type="OrthoDB" id="203908at2759"/>